<dbReference type="EMBL" id="BMAW01006543">
    <property type="protein sequence ID" value="GFS99302.1"/>
    <property type="molecule type" value="Genomic_DNA"/>
</dbReference>
<name>A0A8X6N8G2_NEPPI</name>
<comment type="caution">
    <text evidence="1">The sequence shown here is derived from an EMBL/GenBank/DDBJ whole genome shotgun (WGS) entry which is preliminary data.</text>
</comment>
<accession>A0A8X6N8G2</accession>
<evidence type="ECO:0000313" key="1">
    <source>
        <dbReference type="EMBL" id="GFS99302.1"/>
    </source>
</evidence>
<dbReference type="OrthoDB" id="425619at2759"/>
<organism evidence="1 2">
    <name type="scientific">Nephila pilipes</name>
    <name type="common">Giant wood spider</name>
    <name type="synonym">Nephila maculata</name>
    <dbReference type="NCBI Taxonomy" id="299642"/>
    <lineage>
        <taxon>Eukaryota</taxon>
        <taxon>Metazoa</taxon>
        <taxon>Ecdysozoa</taxon>
        <taxon>Arthropoda</taxon>
        <taxon>Chelicerata</taxon>
        <taxon>Arachnida</taxon>
        <taxon>Araneae</taxon>
        <taxon>Araneomorphae</taxon>
        <taxon>Entelegynae</taxon>
        <taxon>Araneoidea</taxon>
        <taxon>Nephilidae</taxon>
        <taxon>Nephila</taxon>
    </lineage>
</organism>
<proteinExistence type="predicted"/>
<keyword evidence="2" id="KW-1185">Reference proteome</keyword>
<reference evidence="1" key="1">
    <citation type="submission" date="2020-08" db="EMBL/GenBank/DDBJ databases">
        <title>Multicomponent nature underlies the extraordinary mechanical properties of spider dragline silk.</title>
        <authorList>
            <person name="Kono N."/>
            <person name="Nakamura H."/>
            <person name="Mori M."/>
            <person name="Yoshida Y."/>
            <person name="Ohtoshi R."/>
            <person name="Malay A.D."/>
            <person name="Moran D.A.P."/>
            <person name="Tomita M."/>
            <person name="Numata K."/>
            <person name="Arakawa K."/>
        </authorList>
    </citation>
    <scope>NUCLEOTIDE SEQUENCE</scope>
</reference>
<evidence type="ECO:0000313" key="2">
    <source>
        <dbReference type="Proteomes" id="UP000887013"/>
    </source>
</evidence>
<sequence>MSFSEFEVEVYTTGIVIATSVIEGRVIHTRLIALLYAKGNPTLLGVDFLQRAGILLNLKLRNWFFSDSPHRTYDFVKEVIIQEIQSRSNLEENTCFLHDDEDKCLKPEH</sequence>
<dbReference type="Proteomes" id="UP000887013">
    <property type="component" value="Unassembled WGS sequence"/>
</dbReference>
<protein>
    <submittedName>
        <fullName evidence="1">Uncharacterized protein</fullName>
    </submittedName>
</protein>
<gene>
    <name evidence="1" type="ORF">NPIL_185611</name>
</gene>
<dbReference type="AlphaFoldDB" id="A0A8X6N8G2"/>